<comment type="similarity">
    <text evidence="1 2">Belongs to the peptidase M16 family.</text>
</comment>
<dbReference type="EC" id="3.4.24.55" evidence="6"/>
<gene>
    <name evidence="6" type="primary">ptrA</name>
    <name evidence="6" type="ORF">AOLFYP35_01666</name>
</gene>
<evidence type="ECO:0000256" key="2">
    <source>
        <dbReference type="RuleBase" id="RU004447"/>
    </source>
</evidence>
<dbReference type="PROSITE" id="PS00143">
    <property type="entry name" value="INSULINASE"/>
    <property type="match status" value="1"/>
</dbReference>
<evidence type="ECO:0000256" key="3">
    <source>
        <dbReference type="SAM" id="MobiDB-lite"/>
    </source>
</evidence>
<dbReference type="GO" id="GO:0046872">
    <property type="term" value="F:metal ion binding"/>
    <property type="evidence" value="ECO:0007669"/>
    <property type="project" value="InterPro"/>
</dbReference>
<dbReference type="InterPro" id="IPR011249">
    <property type="entry name" value="Metalloenz_LuxS/M16"/>
</dbReference>
<evidence type="ECO:0000259" key="4">
    <source>
        <dbReference type="Pfam" id="PF00675"/>
    </source>
</evidence>
<accession>A0A6N2UA77</accession>
<dbReference type="Pfam" id="PF00675">
    <property type="entry name" value="Peptidase_M16"/>
    <property type="match status" value="1"/>
</dbReference>
<proteinExistence type="inferred from homology"/>
<dbReference type="PANTHER" id="PTHR11851">
    <property type="entry name" value="METALLOPROTEASE"/>
    <property type="match status" value="1"/>
</dbReference>
<dbReference type="EMBL" id="CACRSM010000003">
    <property type="protein sequence ID" value="VYT13331.1"/>
    <property type="molecule type" value="Genomic_DNA"/>
</dbReference>
<dbReference type="GO" id="GO:0006508">
    <property type="term" value="P:proteolysis"/>
    <property type="evidence" value="ECO:0007669"/>
    <property type="project" value="UniProtKB-KW"/>
</dbReference>
<dbReference type="AlphaFoldDB" id="A0A6N2UA77"/>
<dbReference type="PANTHER" id="PTHR11851:SF49">
    <property type="entry name" value="MITOCHONDRIAL-PROCESSING PEPTIDASE SUBUNIT ALPHA"/>
    <property type="match status" value="1"/>
</dbReference>
<dbReference type="InterPro" id="IPR001431">
    <property type="entry name" value="Pept_M16_Zn_BS"/>
</dbReference>
<feature type="domain" description="Peptidase M16 C-terminal" evidence="5">
    <location>
        <begin position="191"/>
        <end position="375"/>
    </location>
</feature>
<sequence length="443" mass="48962">MTTEGFRQLSLETTRGVEEWEDSGALVQRSVLPNGLRIITQKVPATRSLALSWWVGAGSRDEDEVSAGSTHFLEHLLFKGTARRSAFDIAEAFDAVGGESNAETGKEHTNYWARVLSEDAPMAVEVLGDMISASLLDPEEFEIERGVILDELAMSEDNPLEVVHEAFQLAVFGDNSLGRPVGGSAQTIRAVERDHVWDYYRRVYAPSSLIIAAAGDLNHDELVEQVQRSLHPTWTKELEEERAPRPRRSTQGSQSSDCEPVRSTRYRHIEQSHVIVGGPSMRAGDDRCPVMSVLLSILGGSMSSRLFQEIREKRGLAYTTYAFDSPYSDTGAWGMYAGTAPERASEVEKLMQAELEKLAATGPREDELVRVRGQLRGGMALGLEDTLSRMSRLGRAELSGRYFSVDAALARIEAVQAEDVRSLAEELARRCVFTAEVVPEDRA</sequence>
<reference evidence="6" key="1">
    <citation type="submission" date="2019-11" db="EMBL/GenBank/DDBJ databases">
        <authorList>
            <person name="Feng L."/>
        </authorList>
    </citation>
    <scope>NUCLEOTIDE SEQUENCE</scope>
    <source>
        <strain evidence="6">AodontolyticusLFYP35</strain>
    </source>
</reference>
<evidence type="ECO:0000313" key="6">
    <source>
        <dbReference type="EMBL" id="VYT13331.1"/>
    </source>
</evidence>
<dbReference type="GO" id="GO:0004222">
    <property type="term" value="F:metalloendopeptidase activity"/>
    <property type="evidence" value="ECO:0007669"/>
    <property type="project" value="UniProtKB-EC"/>
</dbReference>
<name>A0A6N2UA77_9ACTO</name>
<dbReference type="InterPro" id="IPR007863">
    <property type="entry name" value="Peptidase_M16_C"/>
</dbReference>
<evidence type="ECO:0000256" key="1">
    <source>
        <dbReference type="ARBA" id="ARBA00007261"/>
    </source>
</evidence>
<organism evidence="6">
    <name type="scientific">Schaalia odontolytica</name>
    <dbReference type="NCBI Taxonomy" id="1660"/>
    <lineage>
        <taxon>Bacteria</taxon>
        <taxon>Bacillati</taxon>
        <taxon>Actinomycetota</taxon>
        <taxon>Actinomycetes</taxon>
        <taxon>Actinomycetales</taxon>
        <taxon>Actinomycetaceae</taxon>
        <taxon>Schaalia</taxon>
    </lineage>
</organism>
<dbReference type="InterPro" id="IPR011765">
    <property type="entry name" value="Pept_M16_N"/>
</dbReference>
<evidence type="ECO:0000259" key="5">
    <source>
        <dbReference type="Pfam" id="PF05193"/>
    </source>
</evidence>
<keyword evidence="6" id="KW-0378">Hydrolase</keyword>
<keyword evidence="6" id="KW-0645">Protease</keyword>
<dbReference type="InterPro" id="IPR050361">
    <property type="entry name" value="MPP/UQCRC_Complex"/>
</dbReference>
<dbReference type="SUPFAM" id="SSF63411">
    <property type="entry name" value="LuxS/MPP-like metallohydrolase"/>
    <property type="match status" value="2"/>
</dbReference>
<feature type="region of interest" description="Disordered" evidence="3">
    <location>
        <begin position="233"/>
        <end position="263"/>
    </location>
</feature>
<dbReference type="Gene3D" id="3.30.830.10">
    <property type="entry name" value="Metalloenzyme, LuxS/M16 peptidase-like"/>
    <property type="match status" value="2"/>
</dbReference>
<dbReference type="Pfam" id="PF05193">
    <property type="entry name" value="Peptidase_M16_C"/>
    <property type="match status" value="1"/>
</dbReference>
<protein>
    <submittedName>
        <fullName evidence="6">Protease 3</fullName>
        <ecNumber evidence="6">3.4.24.55</ecNumber>
    </submittedName>
</protein>
<feature type="compositionally biased region" description="Basic and acidic residues" evidence="3">
    <location>
        <begin position="234"/>
        <end position="244"/>
    </location>
</feature>
<feature type="domain" description="Peptidase M16 N-terminal" evidence="4">
    <location>
        <begin position="37"/>
        <end position="182"/>
    </location>
</feature>